<proteinExistence type="inferred from homology"/>
<evidence type="ECO:0000313" key="9">
    <source>
        <dbReference type="EMBL" id="ASY27941.1"/>
    </source>
</evidence>
<comment type="similarity">
    <text evidence="2 7">Belongs to the purine-cytosine permease (2.A.39) family.</text>
</comment>
<keyword evidence="4 8" id="KW-0812">Transmembrane</keyword>
<dbReference type="PIRSF" id="PIRSF002744">
    <property type="entry name" value="Pur-cyt_permease"/>
    <property type="match status" value="1"/>
</dbReference>
<feature type="transmembrane region" description="Helical" evidence="8">
    <location>
        <begin position="401"/>
        <end position="421"/>
    </location>
</feature>
<dbReference type="PANTHER" id="PTHR31806">
    <property type="entry name" value="PURINE-CYTOSINE PERMEASE FCY2-RELATED"/>
    <property type="match status" value="1"/>
</dbReference>
<evidence type="ECO:0000313" key="10">
    <source>
        <dbReference type="Proteomes" id="UP000217221"/>
    </source>
</evidence>
<evidence type="ECO:0000256" key="1">
    <source>
        <dbReference type="ARBA" id="ARBA00004141"/>
    </source>
</evidence>
<dbReference type="Gene3D" id="1.10.4160.10">
    <property type="entry name" value="Hydantoin permease"/>
    <property type="match status" value="1"/>
</dbReference>
<dbReference type="OrthoDB" id="9809167at2"/>
<feature type="transmembrane region" description="Helical" evidence="8">
    <location>
        <begin position="433"/>
        <end position="454"/>
    </location>
</feature>
<dbReference type="GO" id="GO:0022857">
    <property type="term" value="F:transmembrane transporter activity"/>
    <property type="evidence" value="ECO:0007669"/>
    <property type="project" value="InterPro"/>
</dbReference>
<feature type="transmembrane region" description="Helical" evidence="8">
    <location>
        <begin position="202"/>
        <end position="222"/>
    </location>
</feature>
<evidence type="ECO:0000256" key="8">
    <source>
        <dbReference type="SAM" id="Phobius"/>
    </source>
</evidence>
<keyword evidence="5 8" id="KW-1133">Transmembrane helix</keyword>
<sequence>MSSSDKTLAPSQVETRSVDFVPHSERFGKSRDLGNVWFVGNVNLVAMATGVVALSLGGNLIWTVIAVVLGSLFGTFFMAFHSAQGPQLGLPQLVQSRAQFGYIGAALTVWIFALVNYITYNTSDAILSGAAMNEIFKIPSEVGFFIAAAIATVIAIYGYSQIHFINRILFWPSIITLGVMTVGVVLRGSFPEGAFDLGNFQLAPFMTAFVIVAGFQLGWAPYVSDYSRYLPATEGVRSTFKATYIASALSGIWVFGLGAFASSPDGELSPVAAYKAVGDSIFAGFGTLLLVVLLAGLLVVMSVNAYGGSLTLISMADSIKRVNPTKKARLIALLIMGLTVWGIAQFVGEDRFNSFYGNALVFLAYLFTPWTAVNLVDYFFVRKGVYVIGEIFKKDGIYGRWGWRGNTAYLVGFASMIPFFVTTPYTGPIAKSLGSVDYSLFVGLPVSAIVYLILARGLDLKKEAAMAAAEGNLTKH</sequence>
<dbReference type="Proteomes" id="UP000217221">
    <property type="component" value="Chromosome"/>
</dbReference>
<feature type="transmembrane region" description="Helical" evidence="8">
    <location>
        <begin position="100"/>
        <end position="118"/>
    </location>
</feature>
<dbReference type="PANTHER" id="PTHR31806:SF1">
    <property type="entry name" value="PURINE-CYTOSINE PERMEASE FCY2-RELATED"/>
    <property type="match status" value="1"/>
</dbReference>
<evidence type="ECO:0000256" key="6">
    <source>
        <dbReference type="ARBA" id="ARBA00023136"/>
    </source>
</evidence>
<dbReference type="RefSeq" id="WP_095698241.1">
    <property type="nucleotide sequence ID" value="NZ_CP016782.1"/>
</dbReference>
<protein>
    <submittedName>
        <fullName evidence="9">Nucleobase:cation symporter-1, NCS1 family</fullName>
    </submittedName>
</protein>
<dbReference type="InterPro" id="IPR001248">
    <property type="entry name" value="Pur-cyt_permease"/>
</dbReference>
<evidence type="ECO:0000256" key="2">
    <source>
        <dbReference type="ARBA" id="ARBA00008974"/>
    </source>
</evidence>
<dbReference type="Pfam" id="PF02133">
    <property type="entry name" value="Transp_cyt_pur"/>
    <property type="match status" value="1"/>
</dbReference>
<organism evidence="9 10">
    <name type="scientific">Candidatus Planktophila limnetica</name>
    <dbReference type="NCBI Taxonomy" id="573600"/>
    <lineage>
        <taxon>Bacteria</taxon>
        <taxon>Bacillati</taxon>
        <taxon>Actinomycetota</taxon>
        <taxon>Actinomycetes</taxon>
        <taxon>Candidatus Nanopelagicales</taxon>
        <taxon>Candidatus Nanopelagicaceae</taxon>
        <taxon>Candidatus Planktophila</taxon>
    </lineage>
</organism>
<feature type="transmembrane region" description="Helical" evidence="8">
    <location>
        <begin position="242"/>
        <end position="261"/>
    </location>
</feature>
<feature type="transmembrane region" description="Helical" evidence="8">
    <location>
        <begin position="281"/>
        <end position="307"/>
    </location>
</feature>
<feature type="transmembrane region" description="Helical" evidence="8">
    <location>
        <begin position="138"/>
        <end position="157"/>
    </location>
</feature>
<evidence type="ECO:0000256" key="7">
    <source>
        <dbReference type="PIRNR" id="PIRNR002744"/>
    </source>
</evidence>
<feature type="transmembrane region" description="Helical" evidence="8">
    <location>
        <begin position="359"/>
        <end position="380"/>
    </location>
</feature>
<dbReference type="EMBL" id="CP016782">
    <property type="protein sequence ID" value="ASY27941.1"/>
    <property type="molecule type" value="Genomic_DNA"/>
</dbReference>
<evidence type="ECO:0000256" key="5">
    <source>
        <dbReference type="ARBA" id="ARBA00022989"/>
    </source>
</evidence>
<keyword evidence="6 7" id="KW-0472">Membrane</keyword>
<keyword evidence="10" id="KW-1185">Reference proteome</keyword>
<comment type="subcellular location">
    <subcellularLocation>
        <location evidence="1">Membrane</location>
        <topology evidence="1">Multi-pass membrane protein</topology>
    </subcellularLocation>
</comment>
<keyword evidence="3 7" id="KW-0813">Transport</keyword>
<dbReference type="InterPro" id="IPR026030">
    <property type="entry name" value="Pur-cyt_permease_Fcy2/21/22"/>
</dbReference>
<feature type="transmembrane region" description="Helical" evidence="8">
    <location>
        <begin position="328"/>
        <end position="347"/>
    </location>
</feature>
<name>A0A249LFQ3_9ACTN</name>
<feature type="transmembrane region" description="Helical" evidence="8">
    <location>
        <begin position="36"/>
        <end position="54"/>
    </location>
</feature>
<evidence type="ECO:0000256" key="4">
    <source>
        <dbReference type="ARBA" id="ARBA00022692"/>
    </source>
</evidence>
<dbReference type="KEGG" id="plim:PHILAsVB114_04780"/>
<feature type="transmembrane region" description="Helical" evidence="8">
    <location>
        <begin position="169"/>
        <end position="190"/>
    </location>
</feature>
<accession>A0A249LFQ3</accession>
<gene>
    <name evidence="9" type="ORF">PHILAsVB114_04780</name>
</gene>
<evidence type="ECO:0000256" key="3">
    <source>
        <dbReference type="ARBA" id="ARBA00022448"/>
    </source>
</evidence>
<reference evidence="9 10" key="1">
    <citation type="submission" date="2016-07" db="EMBL/GenBank/DDBJ databases">
        <title>High microdiversification within the ubiquitous acI lineage of Actinobacteria.</title>
        <authorList>
            <person name="Neuenschwander S.M."/>
            <person name="Salcher M."/>
            <person name="Ghai R."/>
            <person name="Pernthaler J."/>
        </authorList>
    </citation>
    <scope>NUCLEOTIDE SEQUENCE [LARGE SCALE GENOMIC DNA]</scope>
    <source>
        <strain evidence="9">MMS-VB-114</strain>
    </source>
</reference>
<feature type="transmembrane region" description="Helical" evidence="8">
    <location>
        <begin position="60"/>
        <end position="80"/>
    </location>
</feature>
<dbReference type="AlphaFoldDB" id="A0A249LFQ3"/>
<dbReference type="GO" id="GO:0005886">
    <property type="term" value="C:plasma membrane"/>
    <property type="evidence" value="ECO:0007669"/>
    <property type="project" value="TreeGrafter"/>
</dbReference>